<keyword evidence="1" id="KW-0472">Membrane</keyword>
<dbReference type="AlphaFoldDB" id="A0A2H5XC15"/>
<proteinExistence type="predicted"/>
<feature type="transmembrane region" description="Helical" evidence="1">
    <location>
        <begin position="12"/>
        <end position="30"/>
    </location>
</feature>
<dbReference type="Proteomes" id="UP000236173">
    <property type="component" value="Unassembled WGS sequence"/>
</dbReference>
<protein>
    <recommendedName>
        <fullName evidence="4">SnoaL-like domain-containing protein</fullName>
    </recommendedName>
</protein>
<comment type="caution">
    <text evidence="2">The sequence shown here is derived from an EMBL/GenBank/DDBJ whole genome shotgun (WGS) entry which is preliminary data.</text>
</comment>
<sequence length="170" mass="19381">MRPSVGRTQRIGLWLATVSLLCATLVGLAWRCYGNAEAKIKATLNSGAQGLERKDFWAVMRCVAPHYRDGGGLTYRDIQQMVLSWCRNRNAQLWLTVQTQRVQLLNFWQAMATVQVQGTAMVDAVTVPIGPMTVTLHLERTWWGQWRVTRSDGWQQDTGIQRLRSEYLGE</sequence>
<evidence type="ECO:0000256" key="1">
    <source>
        <dbReference type="SAM" id="Phobius"/>
    </source>
</evidence>
<organism evidence="2 3">
    <name type="scientific">Candidatus Fervidibacter japonicus</name>
    <dbReference type="NCBI Taxonomy" id="2035412"/>
    <lineage>
        <taxon>Bacteria</taxon>
        <taxon>Candidatus Fervidibacterota</taxon>
        <taxon>Candidatus Fervidibacter</taxon>
    </lineage>
</organism>
<dbReference type="EMBL" id="BEHT01000014">
    <property type="protein sequence ID" value="GBC98723.1"/>
    <property type="molecule type" value="Genomic_DNA"/>
</dbReference>
<reference evidence="3" key="1">
    <citation type="submission" date="2017-09" db="EMBL/GenBank/DDBJ databases">
        <title>Metaegenomics of thermophilic ammonia-oxidizing enrichment culture.</title>
        <authorList>
            <person name="Kato S."/>
            <person name="Suzuki K."/>
        </authorList>
    </citation>
    <scope>NUCLEOTIDE SEQUENCE [LARGE SCALE GENOMIC DNA]</scope>
</reference>
<name>A0A2H5XC15_9BACT</name>
<evidence type="ECO:0000313" key="2">
    <source>
        <dbReference type="EMBL" id="GBC98723.1"/>
    </source>
</evidence>
<accession>A0A2H5XC15</accession>
<gene>
    <name evidence="2" type="ORF">HRbin17_01237</name>
</gene>
<evidence type="ECO:0000313" key="3">
    <source>
        <dbReference type="Proteomes" id="UP000236173"/>
    </source>
</evidence>
<keyword evidence="1" id="KW-1133">Transmembrane helix</keyword>
<evidence type="ECO:0008006" key="4">
    <source>
        <dbReference type="Google" id="ProtNLM"/>
    </source>
</evidence>
<keyword evidence="1" id="KW-0812">Transmembrane</keyword>